<evidence type="ECO:0000256" key="1">
    <source>
        <dbReference type="SAM" id="Phobius"/>
    </source>
</evidence>
<keyword evidence="4" id="KW-1185">Reference proteome</keyword>
<keyword evidence="1" id="KW-1133">Transmembrane helix</keyword>
<name>A0ABQ9D8P3_9PASS</name>
<feature type="signal peptide" evidence="2">
    <location>
        <begin position="1"/>
        <end position="21"/>
    </location>
</feature>
<protein>
    <submittedName>
        <fullName evidence="3">Inositol 1,4,5-trisphosphate receptor-interacting protein-like 1</fullName>
    </submittedName>
</protein>
<keyword evidence="2" id="KW-0732">Signal</keyword>
<feature type="chain" id="PRO_5047245424" evidence="2">
    <location>
        <begin position="22"/>
        <end position="315"/>
    </location>
</feature>
<keyword evidence="1" id="KW-0472">Membrane</keyword>
<evidence type="ECO:0000256" key="2">
    <source>
        <dbReference type="SAM" id="SignalP"/>
    </source>
</evidence>
<reference evidence="3" key="1">
    <citation type="submission" date="2019-10" db="EMBL/GenBank/DDBJ databases">
        <authorList>
            <person name="Soares A.E.R."/>
            <person name="Aleixo A."/>
            <person name="Schneider P."/>
            <person name="Miyaki C.Y."/>
            <person name="Schneider M.P."/>
            <person name="Mello C."/>
            <person name="Vasconcelos A.T.R."/>
        </authorList>
    </citation>
    <scope>NUCLEOTIDE SEQUENCE</scope>
    <source>
        <tissue evidence="3">Muscle</tissue>
    </source>
</reference>
<sequence length="315" mass="36356">MAKAIVLLLAVLAILPEQTHDHQIDVVTAQRMKDREILLNKKMTQLWEEIEWMRFLEEAPLLVMYWLFWVADAAVLCWLIWKRKVASRRHHEWDSSSREEKDRRRAQSGITPFVELNLPPMEELPMGRTLKKLVHDLLEVCQVLSQNTFMPEMHPATGKPGTIEFWRDLGDQILYQLVVLLRPPPGHSFRLKASREMGLTVRCSDIHVVLECTCSKIMADTLCFVHPTHNNESSRLVRTLCTDSYLDGEKMTSWVQNLVESAWEHLPQWHNWELRVLPSSGSCRVLLSSPCEVQLCAVLVFAVQQGSPGTFLVLQ</sequence>
<organism evidence="3 4">
    <name type="scientific">Willisornis vidua</name>
    <name type="common">Xingu scale-backed antbird</name>
    <dbReference type="NCBI Taxonomy" id="1566151"/>
    <lineage>
        <taxon>Eukaryota</taxon>
        <taxon>Metazoa</taxon>
        <taxon>Chordata</taxon>
        <taxon>Craniata</taxon>
        <taxon>Vertebrata</taxon>
        <taxon>Euteleostomi</taxon>
        <taxon>Archelosauria</taxon>
        <taxon>Archosauria</taxon>
        <taxon>Dinosauria</taxon>
        <taxon>Saurischia</taxon>
        <taxon>Theropoda</taxon>
        <taxon>Coelurosauria</taxon>
        <taxon>Aves</taxon>
        <taxon>Neognathae</taxon>
        <taxon>Neoaves</taxon>
        <taxon>Telluraves</taxon>
        <taxon>Australaves</taxon>
        <taxon>Passeriformes</taxon>
        <taxon>Thamnophilidae</taxon>
        <taxon>Willisornis</taxon>
    </lineage>
</organism>
<feature type="transmembrane region" description="Helical" evidence="1">
    <location>
        <begin position="62"/>
        <end position="81"/>
    </location>
</feature>
<comment type="caution">
    <text evidence="3">The sequence shown here is derived from an EMBL/GenBank/DDBJ whole genome shotgun (WGS) entry which is preliminary data.</text>
</comment>
<proteinExistence type="predicted"/>
<dbReference type="Proteomes" id="UP001145742">
    <property type="component" value="Unassembled WGS sequence"/>
</dbReference>
<gene>
    <name evidence="3" type="ORF">WISP_86704</name>
</gene>
<evidence type="ECO:0000313" key="4">
    <source>
        <dbReference type="Proteomes" id="UP001145742"/>
    </source>
</evidence>
<accession>A0ABQ9D8P3</accession>
<evidence type="ECO:0000313" key="3">
    <source>
        <dbReference type="EMBL" id="KAJ7414059.1"/>
    </source>
</evidence>
<keyword evidence="1" id="KW-0812">Transmembrane</keyword>
<dbReference type="EMBL" id="WHWB01034086">
    <property type="protein sequence ID" value="KAJ7414059.1"/>
    <property type="molecule type" value="Genomic_DNA"/>
</dbReference>